<comment type="caution">
    <text evidence="3">The sequence shown here is derived from an EMBL/GenBank/DDBJ whole genome shotgun (WGS) entry which is preliminary data.</text>
</comment>
<dbReference type="PANTHER" id="PTHR37984">
    <property type="entry name" value="PROTEIN CBG26694"/>
    <property type="match status" value="1"/>
</dbReference>
<feature type="region of interest" description="Disordered" evidence="1">
    <location>
        <begin position="244"/>
        <end position="272"/>
    </location>
</feature>
<dbReference type="InterPro" id="IPR036397">
    <property type="entry name" value="RNaseH_sf"/>
</dbReference>
<dbReference type="Gene3D" id="3.30.420.10">
    <property type="entry name" value="Ribonuclease H-like superfamily/Ribonuclease H"/>
    <property type="match status" value="1"/>
</dbReference>
<reference evidence="3" key="2">
    <citation type="submission" date="2022-01" db="EMBL/GenBank/DDBJ databases">
        <authorList>
            <person name="Yamashiro T."/>
            <person name="Shiraishi A."/>
            <person name="Satake H."/>
            <person name="Nakayama K."/>
        </authorList>
    </citation>
    <scope>NUCLEOTIDE SEQUENCE</scope>
</reference>
<feature type="domain" description="Integrase catalytic" evidence="2">
    <location>
        <begin position="1"/>
        <end position="148"/>
    </location>
</feature>
<dbReference type="InterPro" id="IPR001584">
    <property type="entry name" value="Integrase_cat-core"/>
</dbReference>
<evidence type="ECO:0000313" key="3">
    <source>
        <dbReference type="EMBL" id="GJT19873.1"/>
    </source>
</evidence>
<keyword evidence="3" id="KW-0695">RNA-directed DNA polymerase</keyword>
<dbReference type="EMBL" id="BQNB010013754">
    <property type="protein sequence ID" value="GJT19873.1"/>
    <property type="molecule type" value="Genomic_DNA"/>
</dbReference>
<dbReference type="PANTHER" id="PTHR37984:SF5">
    <property type="entry name" value="PROTEIN NYNRIN-LIKE"/>
    <property type="match status" value="1"/>
</dbReference>
<proteinExistence type="predicted"/>
<sequence>MKETNLREKLARMYLKEVVMRHGIHVSIICDHDPKFASNFWRSLQKALGTSLDMSIAYHPQTDGQSERTIQTLEDMLCACVIDFGKGWCRLPVCWVEVGEVQLTGPEIVQETTEKIIQIKKIIQAVRDRQKSYVNLKRKPMEFQVGDRVMLKLSSVHNTFHVSNLKKCYADEPLAVLLDGLHIDDKFYFVEEPVKIMDLEVKRLRQSRVPIVKEIISTTPRPIFCCDPIWGCYTTATSLDAERDRGNIDKTQSKETLNEPSSSGTSSGSGLRCQETMGDIIAQTRSENVSKLSNDPLLVRGNTHRSGEDRLKLKELMALCTTLQLRVLALETTKTTQATEITSLKKRVKKLERKSRTREIKRLYIVGSSRRATGTKSSIGYSKNV</sequence>
<evidence type="ECO:0000259" key="2">
    <source>
        <dbReference type="PROSITE" id="PS50994"/>
    </source>
</evidence>
<accession>A0ABQ5C1G4</accession>
<keyword evidence="4" id="KW-1185">Reference proteome</keyword>
<evidence type="ECO:0000313" key="4">
    <source>
        <dbReference type="Proteomes" id="UP001151760"/>
    </source>
</evidence>
<evidence type="ECO:0000256" key="1">
    <source>
        <dbReference type="SAM" id="MobiDB-lite"/>
    </source>
</evidence>
<protein>
    <submittedName>
        <fullName evidence="3">Reverse transcriptase domain-containing protein</fullName>
    </submittedName>
</protein>
<feature type="compositionally biased region" description="Basic and acidic residues" evidence="1">
    <location>
        <begin position="244"/>
        <end position="257"/>
    </location>
</feature>
<keyword evidence="3" id="KW-0808">Transferase</keyword>
<name>A0ABQ5C1G4_9ASTR</name>
<organism evidence="3 4">
    <name type="scientific">Tanacetum coccineum</name>
    <dbReference type="NCBI Taxonomy" id="301880"/>
    <lineage>
        <taxon>Eukaryota</taxon>
        <taxon>Viridiplantae</taxon>
        <taxon>Streptophyta</taxon>
        <taxon>Embryophyta</taxon>
        <taxon>Tracheophyta</taxon>
        <taxon>Spermatophyta</taxon>
        <taxon>Magnoliopsida</taxon>
        <taxon>eudicotyledons</taxon>
        <taxon>Gunneridae</taxon>
        <taxon>Pentapetalae</taxon>
        <taxon>asterids</taxon>
        <taxon>campanulids</taxon>
        <taxon>Asterales</taxon>
        <taxon>Asteraceae</taxon>
        <taxon>Asteroideae</taxon>
        <taxon>Anthemideae</taxon>
        <taxon>Anthemidinae</taxon>
        <taxon>Tanacetum</taxon>
    </lineage>
</organism>
<dbReference type="InterPro" id="IPR012337">
    <property type="entry name" value="RNaseH-like_sf"/>
</dbReference>
<dbReference type="GO" id="GO:0003964">
    <property type="term" value="F:RNA-directed DNA polymerase activity"/>
    <property type="evidence" value="ECO:0007669"/>
    <property type="project" value="UniProtKB-KW"/>
</dbReference>
<reference evidence="3" key="1">
    <citation type="journal article" date="2022" name="Int. J. Mol. Sci.">
        <title>Draft Genome of Tanacetum Coccineum: Genomic Comparison of Closely Related Tanacetum-Family Plants.</title>
        <authorList>
            <person name="Yamashiro T."/>
            <person name="Shiraishi A."/>
            <person name="Nakayama K."/>
            <person name="Satake H."/>
        </authorList>
    </citation>
    <scope>NUCLEOTIDE SEQUENCE</scope>
</reference>
<gene>
    <name evidence="3" type="ORF">Tco_0878579</name>
</gene>
<keyword evidence="3" id="KW-0548">Nucleotidyltransferase</keyword>
<feature type="compositionally biased region" description="Low complexity" evidence="1">
    <location>
        <begin position="261"/>
        <end position="270"/>
    </location>
</feature>
<dbReference type="PROSITE" id="PS50994">
    <property type="entry name" value="INTEGRASE"/>
    <property type="match status" value="1"/>
</dbReference>
<dbReference type="InterPro" id="IPR050951">
    <property type="entry name" value="Retrovirus_Pol_polyprotein"/>
</dbReference>
<dbReference type="SUPFAM" id="SSF53098">
    <property type="entry name" value="Ribonuclease H-like"/>
    <property type="match status" value="1"/>
</dbReference>
<dbReference type="Proteomes" id="UP001151760">
    <property type="component" value="Unassembled WGS sequence"/>
</dbReference>